<sequence length="108" mass="12520">MTRQQLVRARSVHPHRRLQMFGMSDQFSSVEKKMHHEMMEAKGDTTAETWIKKMIAHHQGAIDMSRVLLDNSDHGPTRAMAQKTIDEQQKDINELADMLVQHQAELRS</sequence>
<proteinExistence type="predicted"/>
<keyword evidence="1" id="KW-0175">Coiled coil</keyword>
<accession>A0A2A2SB32</accession>
<evidence type="ECO:0000313" key="4">
    <source>
        <dbReference type="Proteomes" id="UP000218151"/>
    </source>
</evidence>
<protein>
    <submittedName>
        <fullName evidence="3">DUF305 domain-containing protein</fullName>
    </submittedName>
</protein>
<organism evidence="3 4">
    <name type="scientific">Sphingomonas lenta</name>
    <dbReference type="NCBI Taxonomy" id="1141887"/>
    <lineage>
        <taxon>Bacteria</taxon>
        <taxon>Pseudomonadati</taxon>
        <taxon>Pseudomonadota</taxon>
        <taxon>Alphaproteobacteria</taxon>
        <taxon>Sphingomonadales</taxon>
        <taxon>Sphingomonadaceae</taxon>
        <taxon>Sphingomonas</taxon>
    </lineage>
</organism>
<dbReference type="Proteomes" id="UP000218151">
    <property type="component" value="Unassembled WGS sequence"/>
</dbReference>
<keyword evidence="4" id="KW-1185">Reference proteome</keyword>
<dbReference type="PANTHER" id="PTHR36933">
    <property type="entry name" value="SLL0788 PROTEIN"/>
    <property type="match status" value="1"/>
</dbReference>
<evidence type="ECO:0000256" key="1">
    <source>
        <dbReference type="SAM" id="Coils"/>
    </source>
</evidence>
<dbReference type="Pfam" id="PF03713">
    <property type="entry name" value="DUF305"/>
    <property type="match status" value="1"/>
</dbReference>
<dbReference type="InterPro" id="IPR005183">
    <property type="entry name" value="DUF305_CopM-like"/>
</dbReference>
<feature type="domain" description="DUF305" evidence="2">
    <location>
        <begin position="30"/>
        <end position="99"/>
    </location>
</feature>
<name>A0A2A2SB32_9SPHN</name>
<feature type="coiled-coil region" evidence="1">
    <location>
        <begin position="78"/>
        <end position="105"/>
    </location>
</feature>
<evidence type="ECO:0000259" key="2">
    <source>
        <dbReference type="Pfam" id="PF03713"/>
    </source>
</evidence>
<dbReference type="AlphaFoldDB" id="A0A2A2SB32"/>
<comment type="caution">
    <text evidence="3">The sequence shown here is derived from an EMBL/GenBank/DDBJ whole genome shotgun (WGS) entry which is preliminary data.</text>
</comment>
<dbReference type="Gene3D" id="1.20.1260.10">
    <property type="match status" value="1"/>
</dbReference>
<dbReference type="InterPro" id="IPR012347">
    <property type="entry name" value="Ferritin-like"/>
</dbReference>
<evidence type="ECO:0000313" key="3">
    <source>
        <dbReference type="EMBL" id="PAX06456.1"/>
    </source>
</evidence>
<gene>
    <name evidence="3" type="ORF">CKY28_17010</name>
</gene>
<dbReference type="PANTHER" id="PTHR36933:SF1">
    <property type="entry name" value="SLL0788 PROTEIN"/>
    <property type="match status" value="1"/>
</dbReference>
<dbReference type="EMBL" id="NSLI01000006">
    <property type="protein sequence ID" value="PAX06456.1"/>
    <property type="molecule type" value="Genomic_DNA"/>
</dbReference>
<reference evidence="4" key="1">
    <citation type="submission" date="2017-09" db="EMBL/GenBank/DDBJ databases">
        <authorList>
            <person name="Feng G."/>
            <person name="Zhu H."/>
        </authorList>
    </citation>
    <scope>NUCLEOTIDE SEQUENCE [LARGE SCALE GENOMIC DNA]</scope>
    <source>
        <strain evidence="4">1PNM-20</strain>
    </source>
</reference>